<sequence>MTSNSKNSSDLVNPLADKNTIELTPILANNLVIPNENNDGTFTVPPFIQSEFNLPVVSEAGSTLPSVLSDSAIDSAKNRFVVLPVTSDAGPRSTVNFGPSSSSIEAGKSRHQSTSEQPPDKNQSDWEIRQQHNKIQKEYKKRIVGPKDKRKRHLTDIDFEGLLFMLVSITIENFSRDILENHPNATKNGWTWEKVLNTSNIAYRTMPNRQRQGQQWHDQCLYFSRPTEEYGRLFNRPFEEVKEDYENRGDPLPQLKRCTAWEYDTSVMKDTVVTQWNRVCDDNWSRAHVHLSYSLGYLVGCLLGGFVSDRKEFEVFLIVRFLLATCNEASDLAAYVMCMEWTGVKYRSIVGSLLQAPWACGYALLAMIAYLCKSWTKIQLITSFLHLGALFLLHFIPESPRWLIVMNRIDEAALIIRKACRYNKSRLPEDLELVTCLSSMGNKRIADDEEVVVRHAEMRKWAKHNKRPHFLYSFKSKDMRNQNFVIFIVWVATALVYYGLVIALSDQSSPGRSMFVGNFFLNNAIAGAIELPTLMGCVYLLQFGRKRSQMITLWSAGVLIFVAMVSSYYKEMTWSLIFMLAGKVCIQGAFNILYIFTSELYPTVIRNSAVGICSMVARMGAGASGYIAILSDVTLPIVPMAIFCLFSLVAGSLVWRLPETMNQPLPDTMWDAVTMLRTEKDKENSVEGSQEKSPLTNIPEEKNE</sequence>
<dbReference type="WBParaSite" id="ES5_v2.g16383.t1">
    <property type="protein sequence ID" value="ES5_v2.g16383.t1"/>
    <property type="gene ID" value="ES5_v2.g16383"/>
</dbReference>
<organism evidence="1 2">
    <name type="scientific">Panagrolaimus sp. ES5</name>
    <dbReference type="NCBI Taxonomy" id="591445"/>
    <lineage>
        <taxon>Eukaryota</taxon>
        <taxon>Metazoa</taxon>
        <taxon>Ecdysozoa</taxon>
        <taxon>Nematoda</taxon>
        <taxon>Chromadorea</taxon>
        <taxon>Rhabditida</taxon>
        <taxon>Tylenchina</taxon>
        <taxon>Panagrolaimomorpha</taxon>
        <taxon>Panagrolaimoidea</taxon>
        <taxon>Panagrolaimidae</taxon>
        <taxon>Panagrolaimus</taxon>
    </lineage>
</organism>
<name>A0AC34FGH7_9BILA</name>
<proteinExistence type="predicted"/>
<accession>A0AC34FGH7</accession>
<evidence type="ECO:0000313" key="2">
    <source>
        <dbReference type="WBParaSite" id="ES5_v2.g16383.t1"/>
    </source>
</evidence>
<reference evidence="2" key="1">
    <citation type="submission" date="2022-11" db="UniProtKB">
        <authorList>
            <consortium name="WormBaseParasite"/>
        </authorList>
    </citation>
    <scope>IDENTIFICATION</scope>
</reference>
<evidence type="ECO:0000313" key="1">
    <source>
        <dbReference type="Proteomes" id="UP000887579"/>
    </source>
</evidence>
<dbReference type="Proteomes" id="UP000887579">
    <property type="component" value="Unplaced"/>
</dbReference>
<protein>
    <submittedName>
        <fullName evidence="2">Uncharacterized protein</fullName>
    </submittedName>
</protein>